<evidence type="ECO:0000259" key="1">
    <source>
        <dbReference type="Pfam" id="PF09509"/>
    </source>
</evidence>
<dbReference type="NCBIfam" id="TIGR02391">
    <property type="entry name" value="hypoth_ymh"/>
    <property type="match status" value="1"/>
</dbReference>
<dbReference type="RefSeq" id="WP_126988909.1">
    <property type="nucleotide sequence ID" value="NZ_ML133871.1"/>
</dbReference>
<organism evidence="2 3">
    <name type="scientific">Brachybacterium paraconglomeratum</name>
    <dbReference type="NCBI Taxonomy" id="173362"/>
    <lineage>
        <taxon>Bacteria</taxon>
        <taxon>Bacillati</taxon>
        <taxon>Actinomycetota</taxon>
        <taxon>Actinomycetes</taxon>
        <taxon>Micrococcales</taxon>
        <taxon>Dermabacteraceae</taxon>
        <taxon>Brachybacterium</taxon>
    </lineage>
</organism>
<dbReference type="InterPro" id="IPR012654">
    <property type="entry name" value="CHP02391"/>
</dbReference>
<gene>
    <name evidence="2" type="ORF">DS079_16890</name>
</gene>
<accession>A0A426SFZ8</accession>
<dbReference type="Proteomes" id="UP000274327">
    <property type="component" value="Unassembled WGS sequence"/>
</dbReference>
<keyword evidence="3" id="KW-1185">Reference proteome</keyword>
<dbReference type="GeneID" id="78122686"/>
<dbReference type="EMBL" id="QOCI01000025">
    <property type="protein sequence ID" value="RRR16934.1"/>
    <property type="molecule type" value="Genomic_DNA"/>
</dbReference>
<comment type="caution">
    <text evidence="2">The sequence shown here is derived from an EMBL/GenBank/DDBJ whole genome shotgun (WGS) entry which is preliminary data.</text>
</comment>
<sequence>MPAPSMFRDLGTKQVTIVHLEGSEDEVRIEAEALIQAKSGFFDIATPIYEGDIVEFSDPRGGTDRKQASEVHVNDFGPEDMRHTKVVWGAAPAVRVAPVRRLSIEHLHSEVAQVASDLFADGHHSQAVAEAFKSLEVRLRRMTGADKSGVALVGEALGGPVPKINLATSSGRSGVDEREGYLAIFRGVVQAVRNPKAHELATDEDPWVALEYLGMASLLHRRLDGGQRNDCSGTE</sequence>
<dbReference type="Pfam" id="PF09509">
    <property type="entry name" value="Hypoth_Ymh"/>
    <property type="match status" value="1"/>
</dbReference>
<dbReference type="AlphaFoldDB" id="A0A426SFZ8"/>
<feature type="domain" description="Conserved hypothetical protein CHP02391" evidence="1">
    <location>
        <begin position="106"/>
        <end position="223"/>
    </location>
</feature>
<evidence type="ECO:0000313" key="3">
    <source>
        <dbReference type="Proteomes" id="UP000274327"/>
    </source>
</evidence>
<proteinExistence type="predicted"/>
<protein>
    <submittedName>
        <fullName evidence="2">TIGR02391 family protein</fullName>
    </submittedName>
</protein>
<evidence type="ECO:0000313" key="2">
    <source>
        <dbReference type="EMBL" id="RRR16934.1"/>
    </source>
</evidence>
<reference evidence="2 3" key="1">
    <citation type="submission" date="2018-07" db="EMBL/GenBank/DDBJ databases">
        <title>Brachybacteriurn paraconglorneratum KCTC 9916.</title>
        <authorList>
            <person name="Li Y."/>
        </authorList>
    </citation>
    <scope>NUCLEOTIDE SEQUENCE [LARGE SCALE GENOMIC DNA]</scope>
    <source>
        <strain evidence="2 3">KCTC 9916</strain>
    </source>
</reference>
<name>A0A426SFZ8_9MICO</name>